<dbReference type="EMBL" id="WCGB01000085">
    <property type="protein sequence ID" value="NRN92501.1"/>
    <property type="molecule type" value="Genomic_DNA"/>
</dbReference>
<evidence type="ECO:0000259" key="2">
    <source>
        <dbReference type="Pfam" id="PF00005"/>
    </source>
</evidence>
<proteinExistence type="inferred from homology"/>
<dbReference type="InterPro" id="IPR027417">
    <property type="entry name" value="P-loop_NTPase"/>
</dbReference>
<dbReference type="InterPro" id="IPR003439">
    <property type="entry name" value="ABC_transporter-like_ATP-bd"/>
</dbReference>
<reference evidence="3" key="1">
    <citation type="submission" date="2019-09" db="EMBL/GenBank/DDBJ databases">
        <title>Comparative genomic analysis of Lactobacillus helveticus.</title>
        <authorList>
            <person name="Zhang H."/>
            <person name="Chen Y."/>
            <person name="Zhong Z."/>
        </authorList>
    </citation>
    <scope>NUCLEOTIDE SEQUENCE</scope>
    <source>
        <strain evidence="3">IMAU50013</strain>
    </source>
</reference>
<accession>A0A9Q5BXR6</accession>
<dbReference type="Pfam" id="PF00005">
    <property type="entry name" value="ABC_tran"/>
    <property type="match status" value="1"/>
</dbReference>
<dbReference type="AlphaFoldDB" id="A0A9Q5BXR6"/>
<dbReference type="RefSeq" id="WP_172981232.1">
    <property type="nucleotide sequence ID" value="NZ_WCFU01000102.1"/>
</dbReference>
<protein>
    <submittedName>
        <fullName evidence="3">ABC transporter ATP-binding protein YtrE</fullName>
    </submittedName>
</protein>
<dbReference type="PANTHER" id="PTHR42798:SF7">
    <property type="entry name" value="ALPHA-D-RIBOSE 1-METHYLPHOSPHONATE 5-TRIPHOSPHATE SYNTHASE SUBUNIT PHNL"/>
    <property type="match status" value="1"/>
</dbReference>
<organism evidence="3 4">
    <name type="scientific">Lactobacillus helveticus</name>
    <name type="common">Lactobacillus suntoryeus</name>
    <dbReference type="NCBI Taxonomy" id="1587"/>
    <lineage>
        <taxon>Bacteria</taxon>
        <taxon>Bacillati</taxon>
        <taxon>Bacillota</taxon>
        <taxon>Bacilli</taxon>
        <taxon>Lactobacillales</taxon>
        <taxon>Lactobacillaceae</taxon>
        <taxon>Lactobacillus</taxon>
    </lineage>
</organism>
<comment type="similarity">
    <text evidence="1">Belongs to the ABC transporter superfamily.</text>
</comment>
<dbReference type="Proteomes" id="UP000601587">
    <property type="component" value="Unassembled WGS sequence"/>
</dbReference>
<name>A0A9Q5BXR6_LACHE</name>
<evidence type="ECO:0000313" key="3">
    <source>
        <dbReference type="EMBL" id="NRN92501.1"/>
    </source>
</evidence>
<sequence>MHVLLDGKKASAFKKELDEIIDIVGLSNRRKYTPCELSGGQQQRVAIARALINNPEVILADEPIGNLDSKTGTEIMELLQKINLEKKKTIIMVTHSKKSAEYSTRTILVQDGKII</sequence>
<dbReference type="PANTHER" id="PTHR42798">
    <property type="entry name" value="LIPOPROTEIN-RELEASING SYSTEM ATP-BINDING PROTEIN LOLD"/>
    <property type="match status" value="1"/>
</dbReference>
<dbReference type="Gene3D" id="3.40.50.300">
    <property type="entry name" value="P-loop containing nucleotide triphosphate hydrolases"/>
    <property type="match status" value="1"/>
</dbReference>
<gene>
    <name evidence="3" type="ORF">IMAU50013_02067</name>
</gene>
<comment type="caution">
    <text evidence="3">The sequence shown here is derived from an EMBL/GenBank/DDBJ whole genome shotgun (WGS) entry which is preliminary data.</text>
</comment>
<feature type="domain" description="ABC transporter" evidence="2">
    <location>
        <begin position="13"/>
        <end position="64"/>
    </location>
</feature>
<dbReference type="SUPFAM" id="SSF52540">
    <property type="entry name" value="P-loop containing nucleoside triphosphate hydrolases"/>
    <property type="match status" value="1"/>
</dbReference>
<evidence type="ECO:0000313" key="4">
    <source>
        <dbReference type="Proteomes" id="UP000601587"/>
    </source>
</evidence>
<evidence type="ECO:0000256" key="1">
    <source>
        <dbReference type="ARBA" id="ARBA00005417"/>
    </source>
</evidence>
<keyword evidence="3" id="KW-0067">ATP-binding</keyword>
<dbReference type="GO" id="GO:0016887">
    <property type="term" value="F:ATP hydrolysis activity"/>
    <property type="evidence" value="ECO:0007669"/>
    <property type="project" value="InterPro"/>
</dbReference>
<keyword evidence="3" id="KW-0547">Nucleotide-binding</keyword>
<dbReference type="GO" id="GO:0005524">
    <property type="term" value="F:ATP binding"/>
    <property type="evidence" value="ECO:0007669"/>
    <property type="project" value="UniProtKB-KW"/>
</dbReference>